<feature type="region of interest" description="Disordered" evidence="10">
    <location>
        <begin position="63"/>
        <end position="85"/>
    </location>
</feature>
<organism evidence="13 14">
    <name type="scientific">Alishewanella tabrizica</name>
    <dbReference type="NCBI Taxonomy" id="671278"/>
    <lineage>
        <taxon>Bacteria</taxon>
        <taxon>Pseudomonadati</taxon>
        <taxon>Pseudomonadota</taxon>
        <taxon>Gammaproteobacteria</taxon>
        <taxon>Alteromonadales</taxon>
        <taxon>Alteromonadaceae</taxon>
        <taxon>Alishewanella</taxon>
    </lineage>
</organism>
<evidence type="ECO:0000256" key="11">
    <source>
        <dbReference type="SAM" id="Phobius"/>
    </source>
</evidence>
<evidence type="ECO:0000256" key="10">
    <source>
        <dbReference type="SAM" id="MobiDB-lite"/>
    </source>
</evidence>
<dbReference type="Pfam" id="PF03544">
    <property type="entry name" value="TonB_C"/>
    <property type="match status" value="1"/>
</dbReference>
<keyword evidence="7" id="KW-0653">Protein transport</keyword>
<dbReference type="InterPro" id="IPR006260">
    <property type="entry name" value="TonB/TolA_C"/>
</dbReference>
<keyword evidence="14" id="KW-1185">Reference proteome</keyword>
<evidence type="ECO:0000256" key="5">
    <source>
        <dbReference type="ARBA" id="ARBA00022519"/>
    </source>
</evidence>
<evidence type="ECO:0000256" key="2">
    <source>
        <dbReference type="ARBA" id="ARBA00006555"/>
    </source>
</evidence>
<evidence type="ECO:0000256" key="1">
    <source>
        <dbReference type="ARBA" id="ARBA00004383"/>
    </source>
</evidence>
<comment type="subcellular location">
    <subcellularLocation>
        <location evidence="1">Cell inner membrane</location>
        <topology evidence="1">Single-pass membrane protein</topology>
        <orientation evidence="1">Periplasmic side</orientation>
    </subcellularLocation>
</comment>
<evidence type="ECO:0000256" key="8">
    <source>
        <dbReference type="ARBA" id="ARBA00022989"/>
    </source>
</evidence>
<evidence type="ECO:0000256" key="4">
    <source>
        <dbReference type="ARBA" id="ARBA00022475"/>
    </source>
</evidence>
<dbReference type="Gene3D" id="3.30.1150.10">
    <property type="match status" value="1"/>
</dbReference>
<name>A0ABQ2WLR5_9ALTE</name>
<evidence type="ECO:0000313" key="13">
    <source>
        <dbReference type="EMBL" id="GGW62981.1"/>
    </source>
</evidence>
<comment type="similarity">
    <text evidence="2">Belongs to the TonB family.</text>
</comment>
<feature type="transmembrane region" description="Helical" evidence="11">
    <location>
        <begin position="20"/>
        <end position="41"/>
    </location>
</feature>
<dbReference type="PROSITE" id="PS52015">
    <property type="entry name" value="TONB_CTD"/>
    <property type="match status" value="1"/>
</dbReference>
<keyword evidence="9 11" id="KW-0472">Membrane</keyword>
<reference evidence="14" key="1">
    <citation type="journal article" date="2019" name="Int. J. Syst. Evol. Microbiol.">
        <title>The Global Catalogue of Microorganisms (GCM) 10K type strain sequencing project: providing services to taxonomists for standard genome sequencing and annotation.</title>
        <authorList>
            <consortium name="The Broad Institute Genomics Platform"/>
            <consortium name="The Broad Institute Genome Sequencing Center for Infectious Disease"/>
            <person name="Wu L."/>
            <person name="Ma J."/>
        </authorList>
    </citation>
    <scope>NUCLEOTIDE SEQUENCE [LARGE SCALE GENOMIC DNA]</scope>
    <source>
        <strain evidence="14">KCTC 23723</strain>
    </source>
</reference>
<gene>
    <name evidence="13" type="primary">tonB2</name>
    <name evidence="13" type="ORF">GCM10008111_18730</name>
</gene>
<keyword evidence="4" id="KW-1003">Cell membrane</keyword>
<dbReference type="SUPFAM" id="SSF74653">
    <property type="entry name" value="TolA/TonB C-terminal domain"/>
    <property type="match status" value="1"/>
</dbReference>
<dbReference type="PANTHER" id="PTHR33446:SF14">
    <property type="entry name" value="PROTEIN TONB"/>
    <property type="match status" value="1"/>
</dbReference>
<keyword evidence="5" id="KW-0997">Cell inner membrane</keyword>
<dbReference type="InterPro" id="IPR051045">
    <property type="entry name" value="TonB-dependent_transducer"/>
</dbReference>
<dbReference type="Proteomes" id="UP000634667">
    <property type="component" value="Unassembled WGS sequence"/>
</dbReference>
<evidence type="ECO:0000256" key="6">
    <source>
        <dbReference type="ARBA" id="ARBA00022692"/>
    </source>
</evidence>
<feature type="domain" description="TonB C-terminal" evidence="12">
    <location>
        <begin position="122"/>
        <end position="215"/>
    </location>
</feature>
<dbReference type="InterPro" id="IPR037682">
    <property type="entry name" value="TonB_C"/>
</dbReference>
<sequence length="215" mass="24178">MIMAQTVTPSLLQSGVLRFLISTLLAILITFSLFALMKWFITPIDDALVKIERELPRVELFEPPQETPPEIRNLVPPPPALTPPPNTLLQSDPSDSITGVDLGKWQPDMGITLDGPQPMANLTNNMATPLVRVEPRFPIDAARKGISGWVRLRFSIDESGSVYDIKVIEAEPRNIFDREAVSALRRWKYQPQLQDGKPLKQTDLQVQLDFQLAEQ</sequence>
<comment type="caution">
    <text evidence="13">The sequence shown here is derived from an EMBL/GenBank/DDBJ whole genome shotgun (WGS) entry which is preliminary data.</text>
</comment>
<accession>A0ABQ2WLR5</accession>
<evidence type="ECO:0000256" key="7">
    <source>
        <dbReference type="ARBA" id="ARBA00022927"/>
    </source>
</evidence>
<keyword evidence="6 11" id="KW-0812">Transmembrane</keyword>
<protein>
    <submittedName>
        <fullName evidence="13">Protein TonB</fullName>
    </submittedName>
</protein>
<feature type="compositionally biased region" description="Pro residues" evidence="10">
    <location>
        <begin position="75"/>
        <end position="85"/>
    </location>
</feature>
<evidence type="ECO:0000256" key="9">
    <source>
        <dbReference type="ARBA" id="ARBA00023136"/>
    </source>
</evidence>
<evidence type="ECO:0000256" key="3">
    <source>
        <dbReference type="ARBA" id="ARBA00022448"/>
    </source>
</evidence>
<evidence type="ECO:0000313" key="14">
    <source>
        <dbReference type="Proteomes" id="UP000634667"/>
    </source>
</evidence>
<dbReference type="NCBIfam" id="TIGR01352">
    <property type="entry name" value="tonB_Cterm"/>
    <property type="match status" value="1"/>
</dbReference>
<keyword evidence="8 11" id="KW-1133">Transmembrane helix</keyword>
<dbReference type="PANTHER" id="PTHR33446">
    <property type="entry name" value="PROTEIN TONB-RELATED"/>
    <property type="match status" value="1"/>
</dbReference>
<evidence type="ECO:0000259" key="12">
    <source>
        <dbReference type="PROSITE" id="PS52015"/>
    </source>
</evidence>
<dbReference type="EMBL" id="BMYR01000007">
    <property type="protein sequence ID" value="GGW62981.1"/>
    <property type="molecule type" value="Genomic_DNA"/>
</dbReference>
<proteinExistence type="inferred from homology"/>
<keyword evidence="3" id="KW-0813">Transport</keyword>